<evidence type="ECO:0000256" key="6">
    <source>
        <dbReference type="ARBA" id="ARBA00022605"/>
    </source>
</evidence>
<evidence type="ECO:0000256" key="5">
    <source>
        <dbReference type="ARBA" id="ARBA00022490"/>
    </source>
</evidence>
<evidence type="ECO:0000256" key="2">
    <source>
        <dbReference type="ARBA" id="ARBA00005120"/>
    </source>
</evidence>
<dbReference type="Proteomes" id="UP000682403">
    <property type="component" value="Unassembled WGS sequence"/>
</dbReference>
<evidence type="ECO:0000256" key="11">
    <source>
        <dbReference type="ARBA" id="ARBA00047836"/>
    </source>
</evidence>
<accession>A0ABS5LCI3</accession>
<keyword evidence="9 12" id="KW-0456">Lyase</keyword>
<keyword evidence="8 12" id="KW-0457">Lysine biosynthesis</keyword>
<reference evidence="14 15" key="1">
    <citation type="submission" date="2021-04" db="EMBL/GenBank/DDBJ databases">
        <title>Metabacillus sp. strain KIGAM252 whole genome sequence.</title>
        <authorList>
            <person name="Seo M.-J."/>
            <person name="Cho E.-S."/>
            <person name="Hwang C.Y."/>
            <person name="Yoon D.J."/>
        </authorList>
    </citation>
    <scope>NUCLEOTIDE SEQUENCE [LARGE SCALE GENOMIC DNA]</scope>
    <source>
        <strain evidence="14 15">KIGAM252</strain>
    </source>
</reference>
<keyword evidence="15" id="KW-1185">Reference proteome</keyword>
<comment type="caution">
    <text evidence="14">The sequence shown here is derived from an EMBL/GenBank/DDBJ whole genome shotgun (WGS) entry which is preliminary data.</text>
</comment>
<dbReference type="HAMAP" id="MF_00418">
    <property type="entry name" value="DapA"/>
    <property type="match status" value="1"/>
</dbReference>
<protein>
    <recommendedName>
        <fullName evidence="4 12">4-hydroxy-tetrahydrodipicolinate synthase</fullName>
        <shortName evidence="12">HTPA synthase</shortName>
        <ecNumber evidence="4 12">4.3.3.7</ecNumber>
    </recommendedName>
</protein>
<dbReference type="CDD" id="cd00950">
    <property type="entry name" value="DHDPS"/>
    <property type="match status" value="1"/>
</dbReference>
<comment type="pathway">
    <text evidence="2 12">Amino-acid biosynthesis; L-lysine biosynthesis via DAP pathway; (S)-tetrahydrodipicolinate from L-aspartate: step 3/4.</text>
</comment>
<evidence type="ECO:0000256" key="13">
    <source>
        <dbReference type="PIRNR" id="PIRNR001365"/>
    </source>
</evidence>
<evidence type="ECO:0000256" key="8">
    <source>
        <dbReference type="ARBA" id="ARBA00023154"/>
    </source>
</evidence>
<evidence type="ECO:0000256" key="4">
    <source>
        <dbReference type="ARBA" id="ARBA00012086"/>
    </source>
</evidence>
<feature type="active site" description="Schiff-base intermediate with substrate" evidence="12">
    <location>
        <position position="173"/>
    </location>
</feature>
<feature type="active site" description="Proton donor/acceptor" evidence="12">
    <location>
        <position position="144"/>
    </location>
</feature>
<evidence type="ECO:0000256" key="9">
    <source>
        <dbReference type="ARBA" id="ARBA00023239"/>
    </source>
</evidence>
<dbReference type="EMBL" id="JAGVRK010000001">
    <property type="protein sequence ID" value="MBS2968447.1"/>
    <property type="molecule type" value="Genomic_DNA"/>
</dbReference>
<keyword evidence="10 12" id="KW-0704">Schiff base</keyword>
<comment type="caution">
    <text evidence="12">Was originally thought to be a dihydrodipicolinate synthase (DHDPS), catalyzing the condensation of (S)-aspartate-beta-semialdehyde [(S)-ASA] and pyruvate to dihydrodipicolinate (DHDP). However, it was shown in E.coli that the product of the enzymatic reaction is not dihydrodipicolinate but in fact (4S)-4-hydroxy-2,3,4,5-tetrahydro-(2S)-dipicolinic acid (HTPA), and that the consecutive dehydration reaction leading to DHDP is not spontaneous but catalyzed by DapB.</text>
</comment>
<comment type="catalytic activity">
    <reaction evidence="11 12">
        <text>L-aspartate 4-semialdehyde + pyruvate = (2S,4S)-4-hydroxy-2,3,4,5-tetrahydrodipicolinate + H2O + H(+)</text>
        <dbReference type="Rhea" id="RHEA:34171"/>
        <dbReference type="ChEBI" id="CHEBI:15361"/>
        <dbReference type="ChEBI" id="CHEBI:15377"/>
        <dbReference type="ChEBI" id="CHEBI:15378"/>
        <dbReference type="ChEBI" id="CHEBI:67139"/>
        <dbReference type="ChEBI" id="CHEBI:537519"/>
        <dbReference type="EC" id="4.3.3.7"/>
    </reaction>
</comment>
<feature type="binding site" evidence="12">
    <location>
        <position position="215"/>
    </location>
    <ligand>
        <name>pyruvate</name>
        <dbReference type="ChEBI" id="CHEBI:15361"/>
    </ligand>
</feature>
<dbReference type="NCBIfam" id="TIGR02313">
    <property type="entry name" value="HpaI-NOT-DapA"/>
    <property type="match status" value="1"/>
</dbReference>
<dbReference type="InterPro" id="IPR012691">
    <property type="entry name" value="HpaI_NOT_DapA"/>
</dbReference>
<dbReference type="InterPro" id="IPR005263">
    <property type="entry name" value="DapA"/>
</dbReference>
<evidence type="ECO:0000313" key="14">
    <source>
        <dbReference type="EMBL" id="MBS2968447.1"/>
    </source>
</evidence>
<dbReference type="PANTHER" id="PTHR12128">
    <property type="entry name" value="DIHYDRODIPICOLINATE SYNTHASE"/>
    <property type="match status" value="1"/>
</dbReference>
<dbReference type="PRINTS" id="PR00146">
    <property type="entry name" value="DHPICSNTHASE"/>
</dbReference>
<dbReference type="InterPro" id="IPR002220">
    <property type="entry name" value="DapA-like"/>
</dbReference>
<comment type="similarity">
    <text evidence="3 12 13">Belongs to the DapA family.</text>
</comment>
<evidence type="ECO:0000256" key="1">
    <source>
        <dbReference type="ARBA" id="ARBA00003294"/>
    </source>
</evidence>
<comment type="subunit">
    <text evidence="12">Homotetramer; dimer of dimers.</text>
</comment>
<feature type="binding site" evidence="12">
    <location>
        <position position="56"/>
    </location>
    <ligand>
        <name>pyruvate</name>
        <dbReference type="ChEBI" id="CHEBI:15361"/>
    </ligand>
</feature>
<proteinExistence type="inferred from homology"/>
<dbReference type="SUPFAM" id="SSF51569">
    <property type="entry name" value="Aldolase"/>
    <property type="match status" value="1"/>
</dbReference>
<organism evidence="14 15">
    <name type="scientific">Metabacillus flavus</name>
    <dbReference type="NCBI Taxonomy" id="2823519"/>
    <lineage>
        <taxon>Bacteria</taxon>
        <taxon>Bacillati</taxon>
        <taxon>Bacillota</taxon>
        <taxon>Bacilli</taxon>
        <taxon>Bacillales</taxon>
        <taxon>Bacillaceae</taxon>
        <taxon>Metabacillus</taxon>
    </lineage>
</organism>
<dbReference type="InterPro" id="IPR013785">
    <property type="entry name" value="Aldolase_TIM"/>
</dbReference>
<evidence type="ECO:0000313" key="15">
    <source>
        <dbReference type="Proteomes" id="UP000682403"/>
    </source>
</evidence>
<dbReference type="Pfam" id="PF00701">
    <property type="entry name" value="DHDPS"/>
    <property type="match status" value="1"/>
</dbReference>
<feature type="site" description="Part of a proton relay during catalysis" evidence="12">
    <location>
        <position position="118"/>
    </location>
</feature>
<sequence length="310" mass="34451">MHVTGYEEVKKRLRGSIAPIITPFHEDGSIDFQTLEKLIHWHIESGSHGISVTGTTGEPSSLTVEERVQVMEIAAKAVNKRVPFVPGTGSANHEETLYLTKKAQELGADAAMVIVPYYNKPSQHALYRHFKVVAESVEIPIIIYNIPGRTAVNLEVKTMARLAKDVPNIIGAKESNKDFEHINRVLLECGRDFLLYSGIELLCYPMLAIGGAGYISATANVEPRKVADVYNAWNEGDITRALNLHYELMPLNDVLFKDTNPAPLKAALGMMHKIKPVLRMPMDLPTKELQDEIRNVLKAYVELPEEAGTI</sequence>
<feature type="site" description="Part of a proton relay during catalysis" evidence="12">
    <location>
        <position position="55"/>
    </location>
</feature>
<keyword evidence="7 12" id="KW-0220">Diaminopimelate biosynthesis</keyword>
<evidence type="ECO:0000256" key="7">
    <source>
        <dbReference type="ARBA" id="ARBA00022915"/>
    </source>
</evidence>
<evidence type="ECO:0000256" key="10">
    <source>
        <dbReference type="ARBA" id="ARBA00023270"/>
    </source>
</evidence>
<gene>
    <name evidence="14" type="primary">hpaI</name>
    <name evidence="12" type="synonym">dapA</name>
    <name evidence="14" type="ORF">J9317_06700</name>
</gene>
<dbReference type="Gene3D" id="3.20.20.70">
    <property type="entry name" value="Aldolase class I"/>
    <property type="match status" value="1"/>
</dbReference>
<name>A0ABS5LCI3_9BACI</name>
<comment type="function">
    <text evidence="1 12">Catalyzes the condensation of (S)-aspartate-beta-semialdehyde [(S)-ASA] and pyruvate to 4-hydroxy-tetrahydrodipicolinate (HTPA).</text>
</comment>
<keyword evidence="6 12" id="KW-0028">Amino-acid biosynthesis</keyword>
<dbReference type="PANTHER" id="PTHR12128:SF66">
    <property type="entry name" value="4-HYDROXY-2-OXOGLUTARATE ALDOLASE, MITOCHONDRIAL"/>
    <property type="match status" value="1"/>
</dbReference>
<dbReference type="SMART" id="SM01130">
    <property type="entry name" value="DHDPS"/>
    <property type="match status" value="1"/>
</dbReference>
<dbReference type="PIRSF" id="PIRSF001365">
    <property type="entry name" value="DHDPS"/>
    <property type="match status" value="1"/>
</dbReference>
<evidence type="ECO:0000256" key="12">
    <source>
        <dbReference type="HAMAP-Rule" id="MF_00418"/>
    </source>
</evidence>
<dbReference type="EC" id="4.3.3.7" evidence="4 12"/>
<evidence type="ECO:0000256" key="3">
    <source>
        <dbReference type="ARBA" id="ARBA00007592"/>
    </source>
</evidence>
<keyword evidence="5 12" id="KW-0963">Cytoplasm</keyword>
<dbReference type="NCBIfam" id="TIGR00674">
    <property type="entry name" value="dapA"/>
    <property type="match status" value="1"/>
</dbReference>
<comment type="subcellular location">
    <subcellularLocation>
        <location evidence="12">Cytoplasm</location>
    </subcellularLocation>
</comment>